<proteinExistence type="predicted"/>
<dbReference type="GO" id="GO:0012505">
    <property type="term" value="C:endomembrane system"/>
    <property type="evidence" value="ECO:0007669"/>
    <property type="project" value="UniProtKB-ARBA"/>
</dbReference>
<dbReference type="SMART" id="SM00222">
    <property type="entry name" value="Sec7"/>
    <property type="match status" value="1"/>
</dbReference>
<protein>
    <submittedName>
        <fullName evidence="2">IQ motif and SEC7 domain-containing protein 3 (Trinotate prediction)</fullName>
    </submittedName>
</protein>
<dbReference type="EMBL" id="GHBR01000443">
    <property type="protein sequence ID" value="NDJ96005.1"/>
    <property type="molecule type" value="Transcribed_RNA"/>
</dbReference>
<dbReference type="Gene3D" id="1.10.1000.11">
    <property type="entry name" value="Arf Nucleotide-binding Site Opener,domain 2"/>
    <property type="match status" value="1"/>
</dbReference>
<dbReference type="GO" id="GO:0016192">
    <property type="term" value="P:vesicle-mediated transport"/>
    <property type="evidence" value="ECO:0007669"/>
    <property type="project" value="UniProtKB-ARBA"/>
</dbReference>
<dbReference type="Gene3D" id="2.30.29.30">
    <property type="entry name" value="Pleckstrin-homology domain (PH domain)/Phosphotyrosine-binding domain (PTB)"/>
    <property type="match status" value="1"/>
</dbReference>
<dbReference type="AlphaFoldDB" id="A0A6B2G121"/>
<dbReference type="CDD" id="cd00171">
    <property type="entry name" value="Sec7"/>
    <property type="match status" value="1"/>
</dbReference>
<evidence type="ECO:0000313" key="2">
    <source>
        <dbReference type="EMBL" id="NDJ96005.1"/>
    </source>
</evidence>
<dbReference type="Pfam" id="PF01369">
    <property type="entry name" value="Sec7"/>
    <property type="match status" value="1"/>
</dbReference>
<dbReference type="GO" id="GO:0005085">
    <property type="term" value="F:guanyl-nucleotide exchange factor activity"/>
    <property type="evidence" value="ECO:0007669"/>
    <property type="project" value="InterPro"/>
</dbReference>
<dbReference type="InterPro" id="IPR023394">
    <property type="entry name" value="Sec7_C_sf"/>
</dbReference>
<dbReference type="InterPro" id="IPR000904">
    <property type="entry name" value="Sec7_dom"/>
</dbReference>
<name>A0A6B2G121_MYXSQ</name>
<reference evidence="2" key="1">
    <citation type="submission" date="2018-11" db="EMBL/GenBank/DDBJ databases">
        <title>Myxobolus squamalis genome and transcriptome.</title>
        <authorList>
            <person name="Yahalomi D."/>
            <person name="Atkinson S.D."/>
            <person name="Neuhof M."/>
            <person name="Chang E.S."/>
            <person name="Philippe H."/>
            <person name="Cartwright P."/>
            <person name="Bartholomew J.L."/>
            <person name="Huchon D."/>
        </authorList>
    </citation>
    <scope>NUCLEOTIDE SEQUENCE</scope>
    <source>
        <strain evidence="2">71B08</strain>
        <tissue evidence="2">Whole</tissue>
    </source>
</reference>
<dbReference type="PANTHER" id="PTHR10663">
    <property type="entry name" value="GUANYL-NUCLEOTIDE EXCHANGE FACTOR"/>
    <property type="match status" value="1"/>
</dbReference>
<dbReference type="InterPro" id="IPR035999">
    <property type="entry name" value="Sec7_dom_sf"/>
</dbReference>
<dbReference type="SUPFAM" id="SSF48425">
    <property type="entry name" value="Sec7 domain"/>
    <property type="match status" value="1"/>
</dbReference>
<accession>A0A6B2G121</accession>
<evidence type="ECO:0000259" key="1">
    <source>
        <dbReference type="PROSITE" id="PS50190"/>
    </source>
</evidence>
<dbReference type="GO" id="GO:0032012">
    <property type="term" value="P:regulation of ARF protein signal transduction"/>
    <property type="evidence" value="ECO:0007669"/>
    <property type="project" value="InterPro"/>
</dbReference>
<dbReference type="PANTHER" id="PTHR10663:SF388">
    <property type="entry name" value="GOLGI-SPECIFIC BREFELDIN A-RESISTANCE GUANINE NUCLEOTIDE EXCHANGE FACTOR 1"/>
    <property type="match status" value="1"/>
</dbReference>
<organism evidence="2">
    <name type="scientific">Myxobolus squamalis</name>
    <name type="common">Myxosporean</name>
    <dbReference type="NCBI Taxonomy" id="59785"/>
    <lineage>
        <taxon>Eukaryota</taxon>
        <taxon>Metazoa</taxon>
        <taxon>Cnidaria</taxon>
        <taxon>Myxozoa</taxon>
        <taxon>Myxosporea</taxon>
        <taxon>Bivalvulida</taxon>
        <taxon>Platysporina</taxon>
        <taxon>Myxobolidae</taxon>
        <taxon>Myxobolus</taxon>
    </lineage>
</organism>
<feature type="domain" description="SEC7" evidence="1">
    <location>
        <begin position="39"/>
        <end position="219"/>
    </location>
</feature>
<dbReference type="GO" id="GO:0005737">
    <property type="term" value="C:cytoplasm"/>
    <property type="evidence" value="ECO:0007669"/>
    <property type="project" value="UniProtKB-ARBA"/>
</dbReference>
<dbReference type="Gene3D" id="1.10.220.20">
    <property type="match status" value="1"/>
</dbReference>
<dbReference type="InterPro" id="IPR011993">
    <property type="entry name" value="PH-like_dom_sf"/>
</dbReference>
<dbReference type="PROSITE" id="PS50190">
    <property type="entry name" value="SEC7"/>
    <property type="match status" value="1"/>
</dbReference>
<sequence>MKKEIPKRTRAFSTANFTCEQKIFTNTSFACLDLETRIGINIFNINPIMALSYFLCCFRNISNPNAIATFLTSCPFFSKKKIGEMLGNISNKFCEQILVEFINKFEIVGVPLEDSYRKFMSCFKMPGESQKIEKIIKLFSSQYFLSNKEMDFDGYRYENEDSVMVLLYALTMLNVDLHNCAINKKMTREEFIINVKRTEDCANVYEEILGQFYDNILNKEFETGFDNTSQLIQLRKLLCTNDLEFVTENRQLIAIFEGSEIYIDIFNRINLKPRTFFMFNDCFICLKKTSPVNSSQTINFQYKCKKIFKLAEYKVYPNHKSTLPNTLSFCPTTNKVKIQYKN</sequence>